<evidence type="ECO:0000313" key="5">
    <source>
        <dbReference type="Proteomes" id="UP000430670"/>
    </source>
</evidence>
<sequence>MPYGRWASRRGEREVLRMNIQFEENGTVLICKLNEDLDMASANLFKTKVEQYIASVSFEKMVFDLANIGFMDSTGVGALVQMIRLIQGRGARVRLTGYNEEIGDVLDLIGVLRIVGAE</sequence>
<organism evidence="4 5">
    <name type="scientific">Heliobacterium mobile</name>
    <name type="common">Heliobacillus mobilis</name>
    <dbReference type="NCBI Taxonomy" id="28064"/>
    <lineage>
        <taxon>Bacteria</taxon>
        <taxon>Bacillati</taxon>
        <taxon>Bacillota</taxon>
        <taxon>Clostridia</taxon>
        <taxon>Eubacteriales</taxon>
        <taxon>Heliobacteriaceae</taxon>
        <taxon>Heliobacterium</taxon>
    </lineage>
</organism>
<dbReference type="NCBIfam" id="TIGR00377">
    <property type="entry name" value="ant_ant_sig"/>
    <property type="match status" value="1"/>
</dbReference>
<dbReference type="CDD" id="cd07043">
    <property type="entry name" value="STAS_anti-anti-sigma_factors"/>
    <property type="match status" value="1"/>
</dbReference>
<gene>
    <name evidence="4" type="ORF">GJ688_07225</name>
</gene>
<dbReference type="EMBL" id="WNKU01000006">
    <property type="protein sequence ID" value="MTV48771.1"/>
    <property type="molecule type" value="Genomic_DNA"/>
</dbReference>
<dbReference type="AlphaFoldDB" id="A0A6I3SIR4"/>
<feature type="domain" description="STAS" evidence="3">
    <location>
        <begin position="18"/>
        <end position="118"/>
    </location>
</feature>
<dbReference type="InterPro" id="IPR002645">
    <property type="entry name" value="STAS_dom"/>
</dbReference>
<evidence type="ECO:0000256" key="2">
    <source>
        <dbReference type="RuleBase" id="RU003749"/>
    </source>
</evidence>
<evidence type="ECO:0000313" key="4">
    <source>
        <dbReference type="EMBL" id="MTV48771.1"/>
    </source>
</evidence>
<dbReference type="PANTHER" id="PTHR33495">
    <property type="entry name" value="ANTI-SIGMA FACTOR ANTAGONIST TM_1081-RELATED-RELATED"/>
    <property type="match status" value="1"/>
</dbReference>
<evidence type="ECO:0000259" key="3">
    <source>
        <dbReference type="PROSITE" id="PS50801"/>
    </source>
</evidence>
<dbReference type="Gene3D" id="3.30.750.24">
    <property type="entry name" value="STAS domain"/>
    <property type="match status" value="1"/>
</dbReference>
<name>A0A6I3SIR4_HELMO</name>
<dbReference type="SUPFAM" id="SSF52091">
    <property type="entry name" value="SpoIIaa-like"/>
    <property type="match status" value="1"/>
</dbReference>
<evidence type="ECO:0000256" key="1">
    <source>
        <dbReference type="ARBA" id="ARBA00009013"/>
    </source>
</evidence>
<comment type="similarity">
    <text evidence="1 2">Belongs to the anti-sigma-factor antagonist family.</text>
</comment>
<dbReference type="Pfam" id="PF01740">
    <property type="entry name" value="STAS"/>
    <property type="match status" value="1"/>
</dbReference>
<dbReference type="InterPro" id="IPR036513">
    <property type="entry name" value="STAS_dom_sf"/>
</dbReference>
<dbReference type="PROSITE" id="PS50801">
    <property type="entry name" value="STAS"/>
    <property type="match status" value="1"/>
</dbReference>
<keyword evidence="5" id="KW-1185">Reference proteome</keyword>
<accession>A0A6I3SIR4</accession>
<dbReference type="Proteomes" id="UP000430670">
    <property type="component" value="Unassembled WGS sequence"/>
</dbReference>
<proteinExistence type="inferred from homology"/>
<comment type="caution">
    <text evidence="4">The sequence shown here is derived from an EMBL/GenBank/DDBJ whole genome shotgun (WGS) entry which is preliminary data.</text>
</comment>
<reference evidence="4 5" key="1">
    <citation type="submission" date="2019-11" db="EMBL/GenBank/DDBJ databases">
        <title>Whole-genome sequence of a the green, strictly anaerobic photosynthetic bacterium Heliobacillus mobilis DSM 6151.</title>
        <authorList>
            <person name="Kyndt J.A."/>
            <person name="Meyer T.E."/>
        </authorList>
    </citation>
    <scope>NUCLEOTIDE SEQUENCE [LARGE SCALE GENOMIC DNA]</scope>
    <source>
        <strain evidence="4 5">DSM 6151</strain>
    </source>
</reference>
<dbReference type="OrthoDB" id="9796601at2"/>
<dbReference type="InterPro" id="IPR003658">
    <property type="entry name" value="Anti-sigma_ant"/>
</dbReference>
<dbReference type="GO" id="GO:0043856">
    <property type="term" value="F:anti-sigma factor antagonist activity"/>
    <property type="evidence" value="ECO:0007669"/>
    <property type="project" value="InterPro"/>
</dbReference>
<protein>
    <recommendedName>
        <fullName evidence="2">Anti-sigma factor antagonist</fullName>
    </recommendedName>
</protein>